<organism evidence="2 3">
    <name type="scientific">Aerococcus kribbianus</name>
    <dbReference type="NCBI Taxonomy" id="2999064"/>
    <lineage>
        <taxon>Bacteria</taxon>
        <taxon>Bacillati</taxon>
        <taxon>Bacillota</taxon>
        <taxon>Bacilli</taxon>
        <taxon>Lactobacillales</taxon>
        <taxon>Aerococcaceae</taxon>
        <taxon>Aerococcus</taxon>
    </lineage>
</organism>
<dbReference type="AlphaFoldDB" id="A0A9X3JEJ8"/>
<name>A0A9X3JEJ8_9LACT</name>
<gene>
    <name evidence="2" type="ORF">OW157_02910</name>
</gene>
<dbReference type="Proteomes" id="UP001146670">
    <property type="component" value="Unassembled WGS sequence"/>
</dbReference>
<accession>A0A9X3JEJ8</accession>
<comment type="caution">
    <text evidence="2">The sequence shown here is derived from an EMBL/GenBank/DDBJ whole genome shotgun (WGS) entry which is preliminary data.</text>
</comment>
<evidence type="ECO:0000256" key="1">
    <source>
        <dbReference type="ARBA" id="ARBA00022490"/>
    </source>
</evidence>
<evidence type="ECO:0000313" key="3">
    <source>
        <dbReference type="Proteomes" id="UP001146670"/>
    </source>
</evidence>
<evidence type="ECO:0000313" key="2">
    <source>
        <dbReference type="EMBL" id="MCZ0725517.1"/>
    </source>
</evidence>
<dbReference type="PIRSF" id="PIRSF031653">
    <property type="entry name" value="UCP031653"/>
    <property type="match status" value="1"/>
</dbReference>
<proteinExistence type="predicted"/>
<dbReference type="RefSeq" id="WP_268751835.1">
    <property type="nucleotide sequence ID" value="NZ_JAPRFQ010000001.1"/>
</dbReference>
<dbReference type="InterPro" id="IPR016979">
    <property type="entry name" value="DUF2129"/>
</dbReference>
<keyword evidence="3" id="KW-1185">Reference proteome</keyword>
<dbReference type="Pfam" id="PF09902">
    <property type="entry name" value="DUF2129"/>
    <property type="match status" value="1"/>
</dbReference>
<dbReference type="EMBL" id="JAPRFR010000001">
    <property type="protein sequence ID" value="MCZ0725517.1"/>
    <property type="molecule type" value="Genomic_DNA"/>
</dbReference>
<keyword evidence="1" id="KW-0963">Cytoplasm</keyword>
<protein>
    <submittedName>
        <fullName evidence="2">YlbG family protein</fullName>
    </submittedName>
</protein>
<reference evidence="2" key="1">
    <citation type="submission" date="2022-12" db="EMBL/GenBank/DDBJ databases">
        <title>Description and comparative metabolic analysis of Aerococcus sp. nov., isolated from the feces of a pig.</title>
        <authorList>
            <person name="Chang Y.-H."/>
        </authorList>
    </citation>
    <scope>NUCLEOTIDE SEQUENCE</scope>
    <source>
        <strain evidence="2">YH-aer222</strain>
    </source>
</reference>
<sequence length="102" mass="12133">MSESRNENFDLTSRQELIVWLYSTKKVKQLKKHGFLYFVSRKMKYAILYTSADQAEASQDRISKLRFVRSVEVSPRQRLSMDFDQVLPYLESKMNQEISKSE</sequence>